<name>A0ACC0KNQ9_CHOFU</name>
<organism evidence="1 2">
    <name type="scientific">Choristoneura fumiferana</name>
    <name type="common">Spruce budworm moth</name>
    <name type="synonym">Archips fumiferana</name>
    <dbReference type="NCBI Taxonomy" id="7141"/>
    <lineage>
        <taxon>Eukaryota</taxon>
        <taxon>Metazoa</taxon>
        <taxon>Ecdysozoa</taxon>
        <taxon>Arthropoda</taxon>
        <taxon>Hexapoda</taxon>
        <taxon>Insecta</taxon>
        <taxon>Pterygota</taxon>
        <taxon>Neoptera</taxon>
        <taxon>Endopterygota</taxon>
        <taxon>Lepidoptera</taxon>
        <taxon>Glossata</taxon>
        <taxon>Ditrysia</taxon>
        <taxon>Tortricoidea</taxon>
        <taxon>Tortricidae</taxon>
        <taxon>Tortricinae</taxon>
        <taxon>Choristoneura</taxon>
    </lineage>
</organism>
<dbReference type="Proteomes" id="UP001064048">
    <property type="component" value="Chromosome 18"/>
</dbReference>
<comment type="caution">
    <text evidence="1">The sequence shown here is derived from an EMBL/GenBank/DDBJ whole genome shotgun (WGS) entry which is preliminary data.</text>
</comment>
<evidence type="ECO:0000313" key="1">
    <source>
        <dbReference type="EMBL" id="KAI8438168.1"/>
    </source>
</evidence>
<gene>
    <name evidence="1" type="ORF">MSG28_010790</name>
</gene>
<accession>A0ACC0KNQ9</accession>
<reference evidence="1 2" key="1">
    <citation type="journal article" date="2022" name="Genome Biol. Evol.">
        <title>The Spruce Budworm Genome: Reconstructing the Evolutionary History of Antifreeze Proteins.</title>
        <authorList>
            <person name="Beliveau C."/>
            <person name="Gagne P."/>
            <person name="Picq S."/>
            <person name="Vernygora O."/>
            <person name="Keeling C.I."/>
            <person name="Pinkney K."/>
            <person name="Doucet D."/>
            <person name="Wen F."/>
            <person name="Johnston J.S."/>
            <person name="Maaroufi H."/>
            <person name="Boyle B."/>
            <person name="Laroche J."/>
            <person name="Dewar K."/>
            <person name="Juretic N."/>
            <person name="Blackburn G."/>
            <person name="Nisole A."/>
            <person name="Brunet B."/>
            <person name="Brandao M."/>
            <person name="Lumley L."/>
            <person name="Duan J."/>
            <person name="Quan G."/>
            <person name="Lucarotti C.J."/>
            <person name="Roe A.D."/>
            <person name="Sperling F.A.H."/>
            <person name="Levesque R.C."/>
            <person name="Cusson M."/>
        </authorList>
    </citation>
    <scope>NUCLEOTIDE SEQUENCE [LARGE SCALE GENOMIC DNA]</scope>
    <source>
        <strain evidence="1">Glfc:IPQL:Cfum</strain>
    </source>
</reference>
<proteinExistence type="predicted"/>
<sequence length="3299" mass="364902">MTTATVCYWKQLWRWTTSNTLSNKELEAVLVTKEVTAAIREGLASYKPGKKEGYSQLQAKYPDQTPLLNVVHTLQNYMDVDCFQIWDILKHYLCDISYGTLENALKNTAFVDTRPSFLLPNIWNFYYAERLFLLKLLQYILQHKDDKCHKYQEQFHKIINDVGLDKLRESLILQFEKVLFTAPPPRKIHNEFSSETVRQEWAEFKLREQVAILQNILLIANEKTFPGDDFVKLYPLFKKHNFGKNLGYNELLEEEHKELCSRIMYLETCIFMVVVANVDKCQANLTSWIDKTKDVVESELTQLQLNVEHSPMMMSWMLLMLQSNQHAKLFESQYHHFGATALKMHLFEFLLAMLNSPVFSDSSPCASLAKHQTFRFLNELCDRFDGDGTISNQPGVMELSSLLLQTEDIASEFWCLVQKEEGFGIVSLWNTALEYFPYNFSALSELAAGLAKAGMCSVRNLIGELKSLPVYTEIYNPTAVPVMVLNSEEAIIGRDHYPLGGPTYCIAAGSKATIMERKEGTMIHYRTPCSYWTVLNKNIEQALDRKGHHQHDVSMTLQRVYEGTKVLKGVLKALVEQKEVPKSMVEPSEGVFDVLVRFMRAETPPLPLLVECLEMCTALIPMFPKEIHMRLSSTGLLPRIINRQLTHVQYASGESLDSAAVGAYLISLEQPSGTYDFLRAYIDMLCTFHEVSDDERITSDIILPGLVFVLREVFPSVSEWRYSNARERRALLHACSRFLNLLLQQTKNSVAKQTCVFSLLYTENAVELLKIISVGNNQLERTMHGETNWTSGECTQHVTTIQRCVAIVMFALRLKTSVAAAGEVTPLEQLVFSQNSHKGALKVVPRVASYINHAFNKNLPVLCCRLLKKFADGFQMSLFASLEMTAYQVRVMFLDRLRDKYETTELKIAILEFVTTCIGNQPGLTEAFFNISHEKMDVGDDKGKSEEKCAPEKKTDEDDSFEGVLGYMADYLGTVKADPKLLHSPLLSCIMGLFHALWKNNMQILVKKLRENPKFWEHMTSPLFSEIQPGLSTYAQIYNVLGIEMFVSRGKLEQGFIDMLEKFFDTDKKHLDTWVDYIFSFKGRCECDEVVDKVPVWLGLLTSWKDFTTIFCKCLPITLNIAHKAKMVAPCMTALLDELDDLNDGRLVVILAELYVIMLANWKEDCYENRKTSAKQIDNLLTNTAIVYECLHPRAVRAILSIGTVAISTLDYEIKANSAVAQSVIRSVTNINSLELEKLFDGIKEGNTPKPNENASEEIPPVVLSLAMLEQCLELYDNMFAGLPQWFQSTRFINKLLCCLQTCLHNRRHYHTSLAALRCLTAYARGPFANDLLMSDVDEFLWMQLLPPKFDQNGNGAAWKPEEWWRVYGYSLDFISMMMMKHGQFFAGDAITFVGVHLEYLVEAVLLPRQVVSLDALNLCASALNLVVQLVKFESRWRIENMNSLVEIMRSISACLYQCVTLLLRSRRSSDPALPPLSDQLQAPTRVPVPVRDTAVAVAPLVRPRAAAAQRPTAGAHCPTQVHHISACLYQCVTLLLRSRRSSDPTLPPLSDQLQAPTRVPVPVRDTGVAVAPLVRPRAAAAQRPTAGAHCPTQVHHISACLYQCVTLVLRSRRLSDPALPPLSDQLQAPTCVTLLLRSRRSSDPALPPLSDQLQAPTVQHRILEILHMATLCLHSFSPALLTLLGAPALDAEHWQPLVELRFGAPKLTREPCPQLTFGTLLAAVCMLTRSLNHAYHAEESSGARSPRGRRRQCSCSPGEPRRVARSESLTSISSAASGGPLLDDRLVAGALEATATLAASQALLAVRDPHVPSRHKQLVRRELASEIALFHDFVRKRILCGAHARSHLARNHLGSWPLRPNEEELKRIQEARRERDPAIEDEDPSLPPPPPPKRVSHDSMREYILRKYYLDKCAQTPTKEPSPVSHSTPAPDKKKEAARSAKRVSWAETTSASDENLDYSLEPIEPAYSNLTDCLVKMMHHPNMHHQPMSGHPPQHMGGHQGMPGHHQMPPHQMHRENRHGGGMGAHAQLGLGAMAVPPPHHAPATRAPHPIRPMHHPQQHHSMPPKRRYHLKSGAIKPCFDLSLALGRLTNLSRTSQRLASERSDNHSRASERMETWFYGPRQQMKPMRRGYGVGYGPGVVPGYAHAPLQPPPAPQPQPGASGAEADARAAGDSEARPPPAAQANSKEKTPMCLVNELARYNKIKHQYRLTSETGPAHKKVFTVTLRLGDTEEYTAEGSSIKRAQHSAASGALSATQFPPPPPRAPPAHAPNHAHQRHSGEKTPWFTVNKIPQARSEAVFSNALTFAIAFSTSFYPHLIPTVRGDADSGAECPSHEAVPAGDLHVDPPGRRRPAAARRPPPFRASPVLPAPYQRVLAPALLYRVRVCVGDRAWLGEGGTPQAARHDAAARALHELRPPPDAPPPAPPQPATPNGDAGSDIMNSEVKSPVSLVHELALKRNLTVQFTVKSERGPPHMRVFITVCTVGEMETEGEGNGKKVSKRRAAERMLEEMRRRWPPALLRARPHERRRAPPAKKKPRNLIKGGGMGAHAQLGLGAMAVPPPHHAPATRAPHPIRPMHHPQQHHSMPPQQMKPMRRGYGVGYGPGVVPGYAHAPLQPPPAPQPQPGASGAEADARAAGDSEARPPPAAQANSKEKTPMCLVNELARYNKIKHQYRLTSETGPAHKKVFTVTLRLGDTEEYTAEGSSIKRAQHSAASGALSATQFPPPPPRAPPAHAPNHAHQRHSGEKTPWFTVNKIPQARSGAVMPTVELNALAMKLCQPAIYTSIPPVAAPPRAAARRPPPFRASPVLPAPYQRVLAPALLYRVRVCVGDRAWLGEGGTPQAARHDAAARALHELRPPPDAPPPAPPQPATPNGDAGSDIMNSEVKSPVSLVHELALKRNLTVQFTVKSERGPPHMRVFITVCTVGEMETEGEGNGKKVSKRRAAERMLEEMRRRWPPALLRARPHERRRAPPAKKKPRNLIKSVAGLFTWLHYDQYHTNGGRGAAEGGGAAEAGGADNPISRLACARHAARARSPQYRVLEERGAARRREFLVQCDAPPHRATGLGPNKKTAKRRAAHNVLLAMEMNGGTEGAAPAAPPDAAVPTDAAAAPGAAEPKRKVIHVTLLTVFPPGMYEEAERCEDEGEGGAAEVRQPVPGVLMMDYHSRSGQPPPPNGVSEGSATGGAGGSSPGAKDQLMYLAQLLGFTVQFSDFPKRNHGEYLSLVSLSTEPPVMCHGGGPSTQHSHEQCARAALRALALMGLDAEPNAHAHTAQAPSGLPGAAAKPAISSGGAE</sequence>
<dbReference type="EMBL" id="CM046118">
    <property type="protein sequence ID" value="KAI8438168.1"/>
    <property type="molecule type" value="Genomic_DNA"/>
</dbReference>
<keyword evidence="2" id="KW-1185">Reference proteome</keyword>
<evidence type="ECO:0000313" key="2">
    <source>
        <dbReference type="Proteomes" id="UP001064048"/>
    </source>
</evidence>
<protein>
    <submittedName>
        <fullName evidence="1">Uncharacterized protein</fullName>
    </submittedName>
</protein>